<dbReference type="InterPro" id="IPR000477">
    <property type="entry name" value="RT_dom"/>
</dbReference>
<organism evidence="2 3">
    <name type="scientific">Uncinula necator</name>
    <name type="common">Grape powdery mildew</name>
    <dbReference type="NCBI Taxonomy" id="52586"/>
    <lineage>
        <taxon>Eukaryota</taxon>
        <taxon>Fungi</taxon>
        <taxon>Dikarya</taxon>
        <taxon>Ascomycota</taxon>
        <taxon>Pezizomycotina</taxon>
        <taxon>Leotiomycetes</taxon>
        <taxon>Erysiphales</taxon>
        <taxon>Erysiphaceae</taxon>
        <taxon>Erysiphe</taxon>
    </lineage>
</organism>
<dbReference type="PANTHER" id="PTHR33481:SF1">
    <property type="entry name" value="ENDONUCLEASE_EXONUCLEASE_PHOSPHATASE DOMAIN-CONTAINING PROTEIN-RELATED"/>
    <property type="match status" value="1"/>
</dbReference>
<dbReference type="SUPFAM" id="SSF56672">
    <property type="entry name" value="DNA/RNA polymerases"/>
    <property type="match status" value="1"/>
</dbReference>
<reference evidence="2 3" key="1">
    <citation type="journal article" date="2014" name="BMC Genomics">
        <title>Adaptive genomic structural variation in the grape powdery mildew pathogen, Erysiphe necator.</title>
        <authorList>
            <person name="Jones L."/>
            <person name="Riaz S."/>
            <person name="Morales-Cruz A."/>
            <person name="Amrine K.C."/>
            <person name="McGuire B."/>
            <person name="Gubler W.D."/>
            <person name="Walker M.A."/>
            <person name="Cantu D."/>
        </authorList>
    </citation>
    <scope>NUCLEOTIDE SEQUENCE [LARGE SCALE GENOMIC DNA]</scope>
    <source>
        <strain evidence="3">c</strain>
    </source>
</reference>
<accession>A0A0B1PBM0</accession>
<sequence>MKTLPDAYKIVQWHNNVAKYDTPPQRKEDSSDIRQEPRAKALILHQVLLCGHLDTEDISANTPKVAQRQISWQPFSTEEAYRATCKVNSTTLGDDEISCSAIYYRSAVDLTTALICDVKKAWENKKVVGIITTDLKAAFDGGLRNRLCYRLRSQGWPKHVVNWVSSFMSDRSAHICLDQSKTESLPILCGLPQGSPVSPILFLLYVESLLRLSRGCYGYADDAAIFAAGKTLEECNSKLQFQLDRALEWGIENGISFDTLKTELQYFDRKRKYSLPFA</sequence>
<evidence type="ECO:0000259" key="1">
    <source>
        <dbReference type="PROSITE" id="PS50878"/>
    </source>
</evidence>
<dbReference type="STRING" id="52586.A0A0B1PBM0"/>
<dbReference type="PROSITE" id="PS50878">
    <property type="entry name" value="RT_POL"/>
    <property type="match status" value="1"/>
</dbReference>
<keyword evidence="3" id="KW-1185">Reference proteome</keyword>
<protein>
    <recommendedName>
        <fullName evidence="1">Reverse transcriptase domain-containing protein</fullName>
    </recommendedName>
</protein>
<dbReference type="Pfam" id="PF00078">
    <property type="entry name" value="RVT_1"/>
    <property type="match status" value="1"/>
</dbReference>
<dbReference type="InterPro" id="IPR043502">
    <property type="entry name" value="DNA/RNA_pol_sf"/>
</dbReference>
<dbReference type="PANTHER" id="PTHR33481">
    <property type="entry name" value="REVERSE TRANSCRIPTASE"/>
    <property type="match status" value="1"/>
</dbReference>
<name>A0A0B1PBM0_UNCNE</name>
<evidence type="ECO:0000313" key="2">
    <source>
        <dbReference type="EMBL" id="KHJ34730.1"/>
    </source>
</evidence>
<dbReference type="Proteomes" id="UP000030854">
    <property type="component" value="Unassembled WGS sequence"/>
</dbReference>
<dbReference type="HOGENOM" id="CLU_000680_3_2_1"/>
<gene>
    <name evidence="2" type="ORF">EV44_g4149</name>
</gene>
<proteinExistence type="predicted"/>
<comment type="caution">
    <text evidence="2">The sequence shown here is derived from an EMBL/GenBank/DDBJ whole genome shotgun (WGS) entry which is preliminary data.</text>
</comment>
<feature type="domain" description="Reverse transcriptase" evidence="1">
    <location>
        <begin position="1"/>
        <end position="278"/>
    </location>
</feature>
<evidence type="ECO:0000313" key="3">
    <source>
        <dbReference type="Proteomes" id="UP000030854"/>
    </source>
</evidence>
<dbReference type="AlphaFoldDB" id="A0A0B1PBM0"/>
<dbReference type="EMBL" id="JNVN01000731">
    <property type="protein sequence ID" value="KHJ34730.1"/>
    <property type="molecule type" value="Genomic_DNA"/>
</dbReference>